<gene>
    <name evidence="2" type="ORF">COY67_00195</name>
</gene>
<accession>A0A2M7RF70</accession>
<evidence type="ECO:0000313" key="3">
    <source>
        <dbReference type="Proteomes" id="UP000228689"/>
    </source>
</evidence>
<keyword evidence="1" id="KW-0812">Transmembrane</keyword>
<dbReference type="Proteomes" id="UP000228689">
    <property type="component" value="Unassembled WGS sequence"/>
</dbReference>
<protein>
    <recommendedName>
        <fullName evidence="4">DUF5671 domain-containing protein</fullName>
    </recommendedName>
</protein>
<sequence>MPLISTAVLRIAVLFYLAFFVLAVVLSIMKRNKKFDKYFTLLMQKIANLALSFSIIGMILLFFRHQLVPYLGMRGWTLIWWLICLVWFVYVLKYWTIVIPAKRKELQKKREKEKYLP</sequence>
<feature type="transmembrane region" description="Helical" evidence="1">
    <location>
        <begin position="79"/>
        <end position="101"/>
    </location>
</feature>
<comment type="caution">
    <text evidence="2">The sequence shown here is derived from an EMBL/GenBank/DDBJ whole genome shotgun (WGS) entry which is preliminary data.</text>
</comment>
<reference evidence="3" key="1">
    <citation type="submission" date="2017-09" db="EMBL/GenBank/DDBJ databases">
        <title>Depth-based differentiation of microbial function through sediment-hosted aquifers and enrichment of novel symbionts in the deep terrestrial subsurface.</title>
        <authorList>
            <person name="Probst A.J."/>
            <person name="Ladd B."/>
            <person name="Jarett J.K."/>
            <person name="Geller-Mcgrath D.E."/>
            <person name="Sieber C.M.K."/>
            <person name="Emerson J.B."/>
            <person name="Anantharaman K."/>
            <person name="Thomas B.C."/>
            <person name="Malmstrom R."/>
            <person name="Stieglmeier M."/>
            <person name="Klingl A."/>
            <person name="Woyke T."/>
            <person name="Ryan C.M."/>
            <person name="Banfield J.F."/>
        </authorList>
    </citation>
    <scope>NUCLEOTIDE SEQUENCE [LARGE SCALE GENOMIC DNA]</scope>
</reference>
<evidence type="ECO:0000313" key="2">
    <source>
        <dbReference type="EMBL" id="PIY95390.1"/>
    </source>
</evidence>
<keyword evidence="1" id="KW-0472">Membrane</keyword>
<evidence type="ECO:0008006" key="4">
    <source>
        <dbReference type="Google" id="ProtNLM"/>
    </source>
</evidence>
<feature type="transmembrane region" description="Helical" evidence="1">
    <location>
        <begin position="46"/>
        <end position="67"/>
    </location>
</feature>
<dbReference type="EMBL" id="PFMC01000007">
    <property type="protein sequence ID" value="PIY95390.1"/>
    <property type="molecule type" value="Genomic_DNA"/>
</dbReference>
<organism evidence="2 3">
    <name type="scientific">Candidatus Komeilibacteria bacterium CG_4_10_14_0_8_um_filter_37_78</name>
    <dbReference type="NCBI Taxonomy" id="1974471"/>
    <lineage>
        <taxon>Bacteria</taxon>
        <taxon>Candidatus Komeiliibacteriota</taxon>
    </lineage>
</organism>
<keyword evidence="1" id="KW-1133">Transmembrane helix</keyword>
<proteinExistence type="predicted"/>
<evidence type="ECO:0000256" key="1">
    <source>
        <dbReference type="SAM" id="Phobius"/>
    </source>
</evidence>
<name>A0A2M7RF70_9BACT</name>
<feature type="transmembrane region" description="Helical" evidence="1">
    <location>
        <begin position="6"/>
        <end position="26"/>
    </location>
</feature>
<dbReference type="AlphaFoldDB" id="A0A2M7RF70"/>